<dbReference type="InterPro" id="IPR050624">
    <property type="entry name" value="HTH-type_Tx_Regulator"/>
</dbReference>
<dbReference type="PANTHER" id="PTHR43479:SF11">
    <property type="entry name" value="ACREF_ENVCD OPERON REPRESSOR-RELATED"/>
    <property type="match status" value="1"/>
</dbReference>
<dbReference type="AlphaFoldDB" id="A0A380KXL0"/>
<accession>A0A380KXL0</accession>
<dbReference type="STRING" id="1123307.GCA_000380065_00077"/>
<keyword evidence="1" id="KW-0805">Transcription regulation</keyword>
<proteinExistence type="predicted"/>
<dbReference type="SUPFAM" id="SSF46689">
    <property type="entry name" value="Homeodomain-like"/>
    <property type="match status" value="1"/>
</dbReference>
<dbReference type="PROSITE" id="PS01081">
    <property type="entry name" value="HTH_TETR_1"/>
    <property type="match status" value="1"/>
</dbReference>
<keyword evidence="3" id="KW-0804">Transcription</keyword>
<gene>
    <name evidence="6" type="primary">acrR</name>
    <name evidence="6" type="ORF">NCTC13765_01191</name>
</gene>
<dbReference type="PANTHER" id="PTHR43479">
    <property type="entry name" value="ACREF/ENVCD OPERON REPRESSOR-RELATED"/>
    <property type="match status" value="1"/>
</dbReference>
<evidence type="ECO:0000313" key="7">
    <source>
        <dbReference type="Proteomes" id="UP000254634"/>
    </source>
</evidence>
<evidence type="ECO:0000256" key="2">
    <source>
        <dbReference type="ARBA" id="ARBA00023125"/>
    </source>
</evidence>
<evidence type="ECO:0000256" key="3">
    <source>
        <dbReference type="ARBA" id="ARBA00023163"/>
    </source>
</evidence>
<dbReference type="Pfam" id="PF21303">
    <property type="entry name" value="TetR_C_39"/>
    <property type="match status" value="1"/>
</dbReference>
<dbReference type="PROSITE" id="PS50977">
    <property type="entry name" value="HTH_TETR_2"/>
    <property type="match status" value="1"/>
</dbReference>
<dbReference type="RefSeq" id="WP_018370761.1">
    <property type="nucleotide sequence ID" value="NZ_UHFR01000005.1"/>
</dbReference>
<dbReference type="Pfam" id="PF00440">
    <property type="entry name" value="TetR_N"/>
    <property type="match status" value="1"/>
</dbReference>
<evidence type="ECO:0000259" key="5">
    <source>
        <dbReference type="PROSITE" id="PS50977"/>
    </source>
</evidence>
<evidence type="ECO:0000256" key="1">
    <source>
        <dbReference type="ARBA" id="ARBA00023015"/>
    </source>
</evidence>
<dbReference type="FunFam" id="1.10.10.60:FF:000141">
    <property type="entry name" value="TetR family transcriptional regulator"/>
    <property type="match status" value="1"/>
</dbReference>
<dbReference type="Proteomes" id="UP000254634">
    <property type="component" value="Unassembled WGS sequence"/>
</dbReference>
<reference evidence="6" key="1">
    <citation type="submission" date="2018-06" db="EMBL/GenBank/DDBJ databases">
        <authorList>
            <consortium name="Pathogen Informatics"/>
            <person name="Doyle S."/>
        </authorList>
    </citation>
    <scope>NUCLEOTIDE SEQUENCE [LARGE SCALE GENOMIC DNA]</scope>
    <source>
        <strain evidence="6">NCTC13765</strain>
    </source>
</reference>
<evidence type="ECO:0000256" key="4">
    <source>
        <dbReference type="PROSITE-ProRule" id="PRU00335"/>
    </source>
</evidence>
<dbReference type="OrthoDB" id="9814200at2"/>
<dbReference type="EMBL" id="UHFR01000005">
    <property type="protein sequence ID" value="SUN76693.1"/>
    <property type="molecule type" value="Genomic_DNA"/>
</dbReference>
<feature type="domain" description="HTH tetR-type" evidence="5">
    <location>
        <begin position="8"/>
        <end position="68"/>
    </location>
</feature>
<dbReference type="InterPro" id="IPR001647">
    <property type="entry name" value="HTH_TetR"/>
</dbReference>
<dbReference type="InterPro" id="IPR049149">
    <property type="entry name" value="TetR/AcrR_C"/>
</dbReference>
<evidence type="ECO:0000313" key="6">
    <source>
        <dbReference type="EMBL" id="SUN76693.1"/>
    </source>
</evidence>
<keyword evidence="2 4" id="KW-0238">DNA-binding</keyword>
<dbReference type="PRINTS" id="PR00455">
    <property type="entry name" value="HTHTETR"/>
</dbReference>
<dbReference type="Gene3D" id="1.10.357.10">
    <property type="entry name" value="Tetracycline Repressor, domain 2"/>
    <property type="match status" value="1"/>
</dbReference>
<feature type="DNA-binding region" description="H-T-H motif" evidence="4">
    <location>
        <begin position="31"/>
        <end position="50"/>
    </location>
</feature>
<protein>
    <submittedName>
        <fullName evidence="6">TetR-type transcriptional regulator</fullName>
    </submittedName>
</protein>
<dbReference type="GO" id="GO:0045892">
    <property type="term" value="P:negative regulation of DNA-templated transcription"/>
    <property type="evidence" value="ECO:0007669"/>
    <property type="project" value="UniProtKB-ARBA"/>
</dbReference>
<dbReference type="InterPro" id="IPR023772">
    <property type="entry name" value="DNA-bd_HTH_TetR-type_CS"/>
</dbReference>
<organism evidence="6 7">
    <name type="scientific">Streptococcus massiliensis</name>
    <dbReference type="NCBI Taxonomy" id="313439"/>
    <lineage>
        <taxon>Bacteria</taxon>
        <taxon>Bacillati</taxon>
        <taxon>Bacillota</taxon>
        <taxon>Bacilli</taxon>
        <taxon>Lactobacillales</taxon>
        <taxon>Streptococcaceae</taxon>
        <taxon>Streptococcus</taxon>
    </lineage>
</organism>
<dbReference type="InterPro" id="IPR009057">
    <property type="entry name" value="Homeodomain-like_sf"/>
</dbReference>
<name>A0A380KXL0_9STRE</name>
<sequence length="221" mass="25076">MQKKYDSKVTIETILTVSTKLFLEKGFDKTSMRDIAEAANVSKGAIYHHFKSKDDVINAVTKRQTEATKGTMKLLLSQTSSLSGKEQLSLILEKTIENQEIHYLDDAMVPKMKSAEFVISYMKDCVNNDAPFLSKIIQKGIDDGSIVTKYPDECAEIFLLLLNVWCDPAVFTCDEEKLLTRLNFLQTLMASLGIDVLNDTLIEKFMNLLHRLYFKEGNNET</sequence>
<keyword evidence="7" id="KW-1185">Reference proteome</keyword>
<dbReference type="GO" id="GO:0003677">
    <property type="term" value="F:DNA binding"/>
    <property type="evidence" value="ECO:0007669"/>
    <property type="project" value="UniProtKB-UniRule"/>
</dbReference>